<dbReference type="EMBL" id="CP054621">
    <property type="protein sequence ID" value="QKS54324.1"/>
    <property type="molecule type" value="Genomic_DNA"/>
</dbReference>
<sequence>MIRRDTATSSTFGITAIPIMTEQVPQPTEMRDEPWRLLFDAVVDRLQLSDPSRIAAWRHYAEKLPALAASHAVLDQTPAPSATRDRMKRIMAACDALLEAIQDDTPQDGRLRPVPQLLWGLAAQLTPDDPNAAIMDGQADHALEDAFSGVLMLRTAAELVRDAEADRVASGVGGTRHKAAAGYHMTFDFLLDVYEAISDRPPGTSWDDMSGAAGGPLVDFLQLCLEALGYTPTKNALRTAVKRAIKARRTGPNKSAAPQS</sequence>
<name>A0A6N1AZ15_9PROT</name>
<gene>
    <name evidence="1" type="ORF">HUE56_28130</name>
</gene>
<geneLocation type="plasmid" evidence="1 2">
    <name>unnamed6</name>
</geneLocation>
<keyword evidence="2" id="KW-1185">Reference proteome</keyword>
<keyword evidence="1" id="KW-0614">Plasmid</keyword>
<reference evidence="1 2" key="1">
    <citation type="submission" date="2020-06" db="EMBL/GenBank/DDBJ databases">
        <title>Complete genome of Azosprillum oryzae KACC14407.</title>
        <authorList>
            <person name="Kim M."/>
            <person name="Park Y.-J."/>
            <person name="Shin J.-H."/>
        </authorList>
    </citation>
    <scope>NUCLEOTIDE SEQUENCE [LARGE SCALE GENOMIC DNA]</scope>
    <source>
        <strain evidence="1 2">KACC 14407</strain>
        <plasmid evidence="1 2">unnamed6</plasmid>
    </source>
</reference>
<accession>A0A6N1AZ15</accession>
<dbReference type="AlphaFoldDB" id="A0A6N1AZ15"/>
<dbReference type="RefSeq" id="WP_174757526.1">
    <property type="nucleotide sequence ID" value="NZ_CP054621.1"/>
</dbReference>
<evidence type="ECO:0000313" key="1">
    <source>
        <dbReference type="EMBL" id="QKS54324.1"/>
    </source>
</evidence>
<protein>
    <submittedName>
        <fullName evidence="1">Uncharacterized protein</fullName>
    </submittedName>
</protein>
<dbReference type="KEGG" id="aoz:HUE56_28130"/>
<organism evidence="1 2">
    <name type="scientific">Azospirillum oryzae</name>
    <dbReference type="NCBI Taxonomy" id="286727"/>
    <lineage>
        <taxon>Bacteria</taxon>
        <taxon>Pseudomonadati</taxon>
        <taxon>Pseudomonadota</taxon>
        <taxon>Alphaproteobacteria</taxon>
        <taxon>Rhodospirillales</taxon>
        <taxon>Azospirillaceae</taxon>
        <taxon>Azospirillum</taxon>
    </lineage>
</organism>
<proteinExistence type="predicted"/>
<dbReference type="Proteomes" id="UP000509702">
    <property type="component" value="Plasmid unnamed6"/>
</dbReference>
<evidence type="ECO:0000313" key="2">
    <source>
        <dbReference type="Proteomes" id="UP000509702"/>
    </source>
</evidence>